<dbReference type="PANTHER" id="PTHR43054:SF1">
    <property type="entry name" value="SCYLLO-INOSITOL 2-DEHYDROGENASE (NADP(+)) IOLU"/>
    <property type="match status" value="1"/>
</dbReference>
<dbReference type="KEGG" id="lhb:D1010_11675"/>
<dbReference type="AlphaFoldDB" id="A0A5P2TT80"/>
<proteinExistence type="predicted"/>
<dbReference type="InterPro" id="IPR036291">
    <property type="entry name" value="NAD(P)-bd_dom_sf"/>
</dbReference>
<reference evidence="1 2" key="1">
    <citation type="submission" date="2019-10" db="EMBL/GenBank/DDBJ databases">
        <title>The completed genome of Lactobacillus harbinensis M1.</title>
        <authorList>
            <person name="Zheng Y."/>
        </authorList>
    </citation>
    <scope>NUCLEOTIDE SEQUENCE [LARGE SCALE GENOMIC DNA]</scope>
    <source>
        <strain evidence="1 2">M1</strain>
    </source>
</reference>
<gene>
    <name evidence="1" type="ORF">D1010_11675</name>
</gene>
<dbReference type="Pfam" id="PF01408">
    <property type="entry name" value="GFO_IDH_MocA"/>
    <property type="match status" value="1"/>
</dbReference>
<dbReference type="PANTHER" id="PTHR43054">
    <property type="match status" value="1"/>
</dbReference>
<accession>A0A5P2TT80</accession>
<evidence type="ECO:0000313" key="1">
    <source>
        <dbReference type="EMBL" id="QFR24004.1"/>
    </source>
</evidence>
<dbReference type="EMBL" id="CP045143">
    <property type="protein sequence ID" value="QFR24004.1"/>
    <property type="molecule type" value="Genomic_DNA"/>
</dbReference>
<dbReference type="GO" id="GO:0000166">
    <property type="term" value="F:nucleotide binding"/>
    <property type="evidence" value="ECO:0007669"/>
    <property type="project" value="InterPro"/>
</dbReference>
<dbReference type="Gene3D" id="3.40.50.720">
    <property type="entry name" value="NAD(P)-binding Rossmann-like Domain"/>
    <property type="match status" value="1"/>
</dbReference>
<organism evidence="1 2">
    <name type="scientific">Schleiferilactobacillus harbinensis</name>
    <dbReference type="NCBI Taxonomy" id="304207"/>
    <lineage>
        <taxon>Bacteria</taxon>
        <taxon>Bacillati</taxon>
        <taxon>Bacillota</taxon>
        <taxon>Bacilli</taxon>
        <taxon>Lactobacillales</taxon>
        <taxon>Lactobacillaceae</taxon>
        <taxon>Schleiferilactobacillus</taxon>
    </lineage>
</organism>
<dbReference type="SUPFAM" id="SSF55347">
    <property type="entry name" value="Glyceraldehyde-3-phosphate dehydrogenase-like, C-terminal domain"/>
    <property type="match status" value="1"/>
</dbReference>
<dbReference type="SUPFAM" id="SSF51735">
    <property type="entry name" value="NAD(P)-binding Rossmann-fold domains"/>
    <property type="match status" value="1"/>
</dbReference>
<protein>
    <submittedName>
        <fullName evidence="1">Gfo/Idh/MocA family oxidoreductase</fullName>
    </submittedName>
</protein>
<name>A0A5P2TT80_9LACO</name>
<sequence length="379" mass="41924">MFANKCKDRIIHPPLIHNYHTMDMLQTAYICVSSQKRKESDTMLRIATIGTSMITNEFIAAVKENPQTEVGAIYSRNADRGAAFATTNGLPNVPVYDDLDTLLADPTIDLVYIASPNNLHFDQTKAVLLAGKHVITEKPAFTNPDQFAVIARLLNARNHQYYFEAARHIHTPNFIKMQHALAGHTVTGALLSYAKYSSRYDQVLAGEEPNIFSPRFAGGALQDLGVYLVYAAIALFGKPLAAHYEPHMLTTGVDGGGVGTLTYPNFTVVLRPDKTVQSRVPSEIYLGKDTVWTDNIAELQQLRYYHGSGEQFDDLATTQPANGMSSELARFVDIIQQNDRAAFAELFQLSARVNEILYALRQDAGLHFPVTVEAAADDE</sequence>
<dbReference type="Gene3D" id="3.30.360.10">
    <property type="entry name" value="Dihydrodipicolinate Reductase, domain 2"/>
    <property type="match status" value="1"/>
</dbReference>
<dbReference type="Proteomes" id="UP000326779">
    <property type="component" value="Chromosome"/>
</dbReference>
<evidence type="ECO:0000313" key="2">
    <source>
        <dbReference type="Proteomes" id="UP000326779"/>
    </source>
</evidence>
<dbReference type="InterPro" id="IPR000683">
    <property type="entry name" value="Gfo/Idh/MocA-like_OxRdtase_N"/>
</dbReference>